<proteinExistence type="inferred from homology"/>
<dbReference type="InterPro" id="IPR050716">
    <property type="entry name" value="MAGUK"/>
</dbReference>
<accession>A0A913Z5V7</accession>
<dbReference type="CDD" id="cd10832">
    <property type="entry name" value="PDZ_MPP6-MPP2-like"/>
    <property type="match status" value="1"/>
</dbReference>
<evidence type="ECO:0000256" key="1">
    <source>
        <dbReference type="ARBA" id="ARBA00007014"/>
    </source>
</evidence>
<dbReference type="SUPFAM" id="SSF52540">
    <property type="entry name" value="P-loop containing nucleoside triphosphate hydrolases"/>
    <property type="match status" value="1"/>
</dbReference>
<dbReference type="InterPro" id="IPR014775">
    <property type="entry name" value="L27_C"/>
</dbReference>
<dbReference type="InterPro" id="IPR001452">
    <property type="entry name" value="SH3_domain"/>
</dbReference>
<dbReference type="EnsemblMetazoa" id="XM_038191263.1">
    <property type="protein sequence ID" value="XP_038047191.1"/>
    <property type="gene ID" value="LOC119721273"/>
</dbReference>
<dbReference type="InterPro" id="IPR001478">
    <property type="entry name" value="PDZ"/>
</dbReference>
<evidence type="ECO:0000259" key="6">
    <source>
        <dbReference type="PROSITE" id="PS50106"/>
    </source>
</evidence>
<dbReference type="Pfam" id="PF07653">
    <property type="entry name" value="SH3_2"/>
    <property type="match status" value="1"/>
</dbReference>
<organism evidence="8 9">
    <name type="scientific">Patiria miniata</name>
    <name type="common">Bat star</name>
    <name type="synonym">Asterina miniata</name>
    <dbReference type="NCBI Taxonomy" id="46514"/>
    <lineage>
        <taxon>Eukaryota</taxon>
        <taxon>Metazoa</taxon>
        <taxon>Echinodermata</taxon>
        <taxon>Eleutherozoa</taxon>
        <taxon>Asterozoa</taxon>
        <taxon>Asteroidea</taxon>
        <taxon>Valvatacea</taxon>
        <taxon>Valvatida</taxon>
        <taxon>Asterinidae</taxon>
        <taxon>Patiria</taxon>
    </lineage>
</organism>
<feature type="domain" description="SH3" evidence="4">
    <location>
        <begin position="236"/>
        <end position="306"/>
    </location>
</feature>
<dbReference type="SUPFAM" id="SSF50044">
    <property type="entry name" value="SH3-domain"/>
    <property type="match status" value="1"/>
</dbReference>
<dbReference type="InterPro" id="IPR036028">
    <property type="entry name" value="SH3-like_dom_sf"/>
</dbReference>
<protein>
    <submittedName>
        <fullName evidence="8">Uncharacterized protein</fullName>
    </submittedName>
</protein>
<evidence type="ECO:0000256" key="3">
    <source>
        <dbReference type="PROSITE-ProRule" id="PRU00192"/>
    </source>
</evidence>
<dbReference type="InterPro" id="IPR027417">
    <property type="entry name" value="P-loop_NTPase"/>
</dbReference>
<keyword evidence="2 3" id="KW-0728">SH3 domain</keyword>
<dbReference type="InterPro" id="IPR036034">
    <property type="entry name" value="PDZ_sf"/>
</dbReference>
<name>A0A913Z5V7_PATMI</name>
<dbReference type="OrthoDB" id="65789at2759"/>
<dbReference type="RefSeq" id="XP_038047191.1">
    <property type="nucleotide sequence ID" value="XM_038191263.1"/>
</dbReference>
<dbReference type="SUPFAM" id="SSF101288">
    <property type="entry name" value="L27 domain"/>
    <property type="match status" value="1"/>
</dbReference>
<dbReference type="SMART" id="SM00326">
    <property type="entry name" value="SH3"/>
    <property type="match status" value="1"/>
</dbReference>
<dbReference type="InterPro" id="IPR036892">
    <property type="entry name" value="L27_dom_sf"/>
</dbReference>
<sequence>MPVARDGSSQGEQADPEAMDTVVGNLHDIGNSTQAESVDLLFLKEVMQGRVLQNLVKAHDALEEIELRPIRKDGASLIHEVIEDISPFIAEDDQAAELAGILDDPNFSSLTKTHDSIANGDFEQPSVFLDRTRPAYPPPHEFNAAGDAIRMVGIRKPSNVPLGITLRQEKGEVVVARVIHGGIIEKQGLLHVGDIIKEVNGIDVTNDPDALQDHMKTASGNVTLKIIPSYHNDYRLLPVYVRAFFDYNPKQDSLLPCPDLGLAFQKGDILSIVDREDQNWWQAYVLNRDGHPTGLIPSAELEERRRAFVPKENIYTRQTVACGLIQSKRRRHEHYKTRKNYEFDRSDIVIYEEVQEMPPFQRKTLVLLGAQGVGRRILKNKLIDSDFKRFGTAVAHTSRRPREGEENGLDYYFSLRPEMEEDIRQNSFLEYGEYADNLYGTTYDAIRAVNRSGKMCVLDINPQSLKLLRNSEFLPLVVFIKAPELESLRMIHEAAKATGETEKHVTDQDLQKTVDESARMERAYNHLFDLIVVNSNLEESFNKLREAIDDMASKRQWVPVDWVYDSPIINPTTAF</sequence>
<dbReference type="Proteomes" id="UP000887568">
    <property type="component" value="Unplaced"/>
</dbReference>
<reference evidence="8" key="1">
    <citation type="submission" date="2022-11" db="UniProtKB">
        <authorList>
            <consortium name="EnsemblMetazoa"/>
        </authorList>
    </citation>
    <scope>IDENTIFICATION</scope>
</reference>
<dbReference type="PROSITE" id="PS50052">
    <property type="entry name" value="GUANYLATE_KINASE_2"/>
    <property type="match status" value="1"/>
</dbReference>
<dbReference type="Gene3D" id="2.30.30.40">
    <property type="entry name" value="SH3 Domains"/>
    <property type="match status" value="1"/>
</dbReference>
<dbReference type="PROSITE" id="PS51022">
    <property type="entry name" value="L27"/>
    <property type="match status" value="1"/>
</dbReference>
<dbReference type="OMA" id="NPTTPHK"/>
<dbReference type="Pfam" id="PF02828">
    <property type="entry name" value="L27"/>
    <property type="match status" value="1"/>
</dbReference>
<dbReference type="CDD" id="cd00071">
    <property type="entry name" value="GMPK"/>
    <property type="match status" value="1"/>
</dbReference>
<dbReference type="InterPro" id="IPR008144">
    <property type="entry name" value="Guanylate_kin-like_dom"/>
</dbReference>
<feature type="domain" description="Guanylate kinase-like" evidence="5">
    <location>
        <begin position="362"/>
        <end position="549"/>
    </location>
</feature>
<evidence type="ECO:0000259" key="7">
    <source>
        <dbReference type="PROSITE" id="PS51022"/>
    </source>
</evidence>
<dbReference type="RefSeq" id="XP_038047193.1">
    <property type="nucleotide sequence ID" value="XM_038191265.1"/>
</dbReference>
<feature type="domain" description="PDZ" evidence="6">
    <location>
        <begin position="151"/>
        <end position="230"/>
    </location>
</feature>
<dbReference type="RefSeq" id="XP_038047192.1">
    <property type="nucleotide sequence ID" value="XM_038191264.1"/>
</dbReference>
<comment type="similarity">
    <text evidence="1">Belongs to the MAGUK family.</text>
</comment>
<evidence type="ECO:0000313" key="8">
    <source>
        <dbReference type="EnsemblMetazoa" id="XP_038047193.1"/>
    </source>
</evidence>
<dbReference type="SUPFAM" id="SSF50156">
    <property type="entry name" value="PDZ domain-like"/>
    <property type="match status" value="1"/>
</dbReference>
<dbReference type="Pfam" id="PF00625">
    <property type="entry name" value="Guanylate_kin"/>
    <property type="match status" value="1"/>
</dbReference>
<dbReference type="InterPro" id="IPR004172">
    <property type="entry name" value="L27_dom"/>
</dbReference>
<dbReference type="SMART" id="SM00228">
    <property type="entry name" value="PDZ"/>
    <property type="match status" value="1"/>
</dbReference>
<evidence type="ECO:0000313" key="9">
    <source>
        <dbReference type="Proteomes" id="UP000887568"/>
    </source>
</evidence>
<dbReference type="Pfam" id="PF00595">
    <property type="entry name" value="PDZ"/>
    <property type="match status" value="1"/>
</dbReference>
<evidence type="ECO:0000259" key="5">
    <source>
        <dbReference type="PROSITE" id="PS50052"/>
    </source>
</evidence>
<dbReference type="Gene3D" id="2.30.42.10">
    <property type="match status" value="1"/>
</dbReference>
<dbReference type="SMART" id="SM00072">
    <property type="entry name" value="GuKc"/>
    <property type="match status" value="1"/>
</dbReference>
<dbReference type="GeneID" id="119721273"/>
<dbReference type="EnsemblMetazoa" id="XM_038191265.1">
    <property type="protein sequence ID" value="XP_038047193.1"/>
    <property type="gene ID" value="LOC119721273"/>
</dbReference>
<dbReference type="Gene3D" id="3.40.50.300">
    <property type="entry name" value="P-loop containing nucleotide triphosphate hydrolases"/>
    <property type="match status" value="1"/>
</dbReference>
<dbReference type="SMART" id="SM00569">
    <property type="entry name" value="L27"/>
    <property type="match status" value="2"/>
</dbReference>
<evidence type="ECO:0000256" key="2">
    <source>
        <dbReference type="ARBA" id="ARBA00022443"/>
    </source>
</evidence>
<dbReference type="AlphaFoldDB" id="A0A913Z5V7"/>
<dbReference type="PROSITE" id="PS50106">
    <property type="entry name" value="PDZ"/>
    <property type="match status" value="1"/>
</dbReference>
<dbReference type="PANTHER" id="PTHR23122">
    <property type="entry name" value="MEMBRANE-ASSOCIATED GUANYLATE KINASE MAGUK"/>
    <property type="match status" value="1"/>
</dbReference>
<dbReference type="PROSITE" id="PS50002">
    <property type="entry name" value="SH3"/>
    <property type="match status" value="1"/>
</dbReference>
<evidence type="ECO:0000259" key="4">
    <source>
        <dbReference type="PROSITE" id="PS50002"/>
    </source>
</evidence>
<dbReference type="EnsemblMetazoa" id="XM_038191264.1">
    <property type="protein sequence ID" value="XP_038047192.1"/>
    <property type="gene ID" value="LOC119721273"/>
</dbReference>
<feature type="domain" description="L27" evidence="7">
    <location>
        <begin position="67"/>
        <end position="125"/>
    </location>
</feature>
<dbReference type="Gene3D" id="1.10.287.650">
    <property type="entry name" value="L27 domain"/>
    <property type="match status" value="1"/>
</dbReference>
<dbReference type="CDD" id="cd11862">
    <property type="entry name" value="SH3_MPP"/>
    <property type="match status" value="1"/>
</dbReference>
<dbReference type="InterPro" id="IPR008145">
    <property type="entry name" value="GK/Ca_channel_bsu"/>
</dbReference>
<keyword evidence="9" id="KW-1185">Reference proteome</keyword>